<protein>
    <submittedName>
        <fullName evidence="2">Uncharacterized protein</fullName>
    </submittedName>
</protein>
<accession>A0A1I6WCW0</accession>
<feature type="compositionally biased region" description="Low complexity" evidence="1">
    <location>
        <begin position="108"/>
        <end position="155"/>
    </location>
</feature>
<keyword evidence="3" id="KW-1185">Reference proteome</keyword>
<feature type="region of interest" description="Disordered" evidence="1">
    <location>
        <begin position="361"/>
        <end position="391"/>
    </location>
</feature>
<dbReference type="Proteomes" id="UP000198873">
    <property type="component" value="Unassembled WGS sequence"/>
</dbReference>
<dbReference type="RefSeq" id="WP_093844557.1">
    <property type="nucleotide sequence ID" value="NZ_FPAB01000019.1"/>
</dbReference>
<organism evidence="2 3">
    <name type="scientific">Streptomyces harbinensis</name>
    <dbReference type="NCBI Taxonomy" id="1176198"/>
    <lineage>
        <taxon>Bacteria</taxon>
        <taxon>Bacillati</taxon>
        <taxon>Actinomycetota</taxon>
        <taxon>Actinomycetes</taxon>
        <taxon>Kitasatosporales</taxon>
        <taxon>Streptomycetaceae</taxon>
        <taxon>Streptomyces</taxon>
    </lineage>
</organism>
<reference evidence="3" key="1">
    <citation type="submission" date="2016-10" db="EMBL/GenBank/DDBJ databases">
        <authorList>
            <person name="Varghese N."/>
            <person name="Submissions S."/>
        </authorList>
    </citation>
    <scope>NUCLEOTIDE SEQUENCE [LARGE SCALE GENOMIC DNA]</scope>
    <source>
        <strain evidence="3">CGMCC 4.7047</strain>
    </source>
</reference>
<dbReference type="EMBL" id="FPAB01000019">
    <property type="protein sequence ID" value="SFT23581.1"/>
    <property type="molecule type" value="Genomic_DNA"/>
</dbReference>
<evidence type="ECO:0000256" key="1">
    <source>
        <dbReference type="SAM" id="MobiDB-lite"/>
    </source>
</evidence>
<feature type="region of interest" description="Disordered" evidence="1">
    <location>
        <begin position="107"/>
        <end position="159"/>
    </location>
</feature>
<evidence type="ECO:0000313" key="2">
    <source>
        <dbReference type="EMBL" id="SFT23581.1"/>
    </source>
</evidence>
<dbReference type="STRING" id="1176198.SAMN05444716_1197"/>
<proteinExistence type="predicted"/>
<gene>
    <name evidence="2" type="ORF">SAMN05444716_1197</name>
</gene>
<sequence>MRQDRMTTTASEHTQPPGVTASLGVIGCPTCHPYEERGWVPDHTGQWARCPEDCTPVTQARNRARQLMARGEIIACQGCVGYMRPGSVQAWTGQAWEWVSCPQGCTPETRAASRAQQQAERARAAQTPPAPRAPASRPSTTRSKTPAAKDAASRAAGRRKVERTLTAAVAVDADDAGQLVADTDAVPAPTGSKLADLMRWISAVGPSIGVNKVHEAGRATDGTVCIGAAALGVVKIAAKLPSTEKGMERAATKLRKAAETAGLEISDVRGAGFKLWRRKGDAGGRRMSVKVLIVPWLGQGDTGTIRMTELVTDLAADETGTPDARTLARRMRRFAADLGIPPGGTTAVTSVHLLEAVRPRTEWTEGPDGRHKRQLRPGALPEGDHTVPVAPGARHPVYLERQRAGELFCDDEDFKWWERPLTEEETARPWAVAVDTCASYLSVTETLLLPLGPLAHTTAPAWSPRTCGLWLCDFTVLETEAELPHPATFSGEAPEGPGWYATPTVAYMVREYGYDPASIQEAYVSSDSVPVLKRWTEHVRSAYKQAYATLGITDGMTDTDFLAAWESLQDTPRDVAREDAISLLQSYKGIYKGGIGKWADSAKHKEDDEWLADVASAWHYRPELRYHVVAAARIATHRRARKTFQLSGRAPFAVNFDQLMYTTEAPTPIELLIKTDKGKPEPGTLRLGSAPGSMKFDAAVPMDALRANWAGTERLHSSRIAAQHTTAGTKKETH</sequence>
<evidence type="ECO:0000313" key="3">
    <source>
        <dbReference type="Proteomes" id="UP000198873"/>
    </source>
</evidence>
<dbReference type="PROSITE" id="PS51257">
    <property type="entry name" value="PROKAR_LIPOPROTEIN"/>
    <property type="match status" value="1"/>
</dbReference>
<dbReference type="AlphaFoldDB" id="A0A1I6WCW0"/>
<name>A0A1I6WCW0_9ACTN</name>